<comment type="caution">
    <text evidence="2">The sequence shown here is derived from an EMBL/GenBank/DDBJ whole genome shotgun (WGS) entry which is preliminary data.</text>
</comment>
<protein>
    <submittedName>
        <fullName evidence="2">Uncharacterized protein</fullName>
    </submittedName>
</protein>
<evidence type="ECO:0000256" key="1">
    <source>
        <dbReference type="SAM" id="MobiDB-lite"/>
    </source>
</evidence>
<accession>A0A0F9T1R4</accession>
<dbReference type="AlphaFoldDB" id="A0A0F9T1R4"/>
<reference evidence="2" key="1">
    <citation type="journal article" date="2015" name="Nature">
        <title>Complex archaea that bridge the gap between prokaryotes and eukaryotes.</title>
        <authorList>
            <person name="Spang A."/>
            <person name="Saw J.H."/>
            <person name="Jorgensen S.L."/>
            <person name="Zaremba-Niedzwiedzka K."/>
            <person name="Martijn J."/>
            <person name="Lind A.E."/>
            <person name="van Eijk R."/>
            <person name="Schleper C."/>
            <person name="Guy L."/>
            <person name="Ettema T.J."/>
        </authorList>
    </citation>
    <scope>NUCLEOTIDE SEQUENCE</scope>
</reference>
<gene>
    <name evidence="2" type="ORF">LCGC14_0403370</name>
</gene>
<feature type="region of interest" description="Disordered" evidence="1">
    <location>
        <begin position="294"/>
        <end position="335"/>
    </location>
</feature>
<evidence type="ECO:0000313" key="2">
    <source>
        <dbReference type="EMBL" id="KKN73164.1"/>
    </source>
</evidence>
<organism evidence="2">
    <name type="scientific">marine sediment metagenome</name>
    <dbReference type="NCBI Taxonomy" id="412755"/>
    <lineage>
        <taxon>unclassified sequences</taxon>
        <taxon>metagenomes</taxon>
        <taxon>ecological metagenomes</taxon>
    </lineage>
</organism>
<name>A0A0F9T1R4_9ZZZZ</name>
<dbReference type="EMBL" id="LAZR01000349">
    <property type="protein sequence ID" value="KKN73164.1"/>
    <property type="molecule type" value="Genomic_DNA"/>
</dbReference>
<proteinExistence type="predicted"/>
<sequence length="335" mass="36507">MARQILSPIDLRTAEQRRGLSSSQRNLQAITGILKTIGQGEQIRRERQQLDRVATAIANGASTIEAINAAASQPAEFSGGLRGILQKVAGGFQPPSTGGVRQSIQQAIIGQGVRRATEPPPLLSREEERDKAIFGTKKRAGEGIQPFEQTKPEKARNRDIKILTDKDKQGVVKATDVQKNSARRRLRKNPSIQDVLPGKTDYSDNLTDKPKVKVKGATFDKAFGEEAYKLALKEAMDEGLAEGATEASVEADFNAWWDKTAAAGSKGQPGFGVFVIPRSEFQDLPQRQDLLQRGEPVKPSILPPAEKGKIKPTPLAAQTRNPGEAIDEFLKRTSK</sequence>